<sequence>MDTDSYCCHSQYELMTSKLTKRNILRLFSISTVGILTGCMTTASEPDEQQIAVPDEPPCADDLQIRQIGATVGGGTRPVVEFRIKNQGSKPIKYELQVIFEQGTSLGIDARTGRSTVSGTLSAGEAIIQQVSDDARDIQNTDSYTVNVAVTCPDKQT</sequence>
<evidence type="ECO:0000313" key="1">
    <source>
        <dbReference type="EMBL" id="CCC39151.1"/>
    </source>
</evidence>
<gene>
    <name evidence="1" type="ordered locus">Hqrw_1183</name>
</gene>
<reference evidence="1 2" key="1">
    <citation type="journal article" date="2011" name="PLoS ONE">
        <title>Haloquadratum walsbyi: limited diversity in a global pond.</title>
        <authorList>
            <person name="Dyall-Smith M."/>
            <person name="Pfeiffer F."/>
            <person name="Klee K."/>
            <person name="Palm P."/>
            <person name="Gross K."/>
            <person name="Schuster S.C."/>
            <person name="Rampp M."/>
            <person name="Oesterhelt D."/>
        </authorList>
    </citation>
    <scope>NUCLEOTIDE SEQUENCE [LARGE SCALE GENOMIC DNA]</scope>
    <source>
        <strain evidence="2">DSM 16854 / JCM 12705 / C23</strain>
    </source>
</reference>
<dbReference type="AlphaFoldDB" id="G0LGD1"/>
<name>G0LGD1_HALWC</name>
<organism evidence="1 2">
    <name type="scientific">Haloquadratum walsbyi (strain DSM 16854 / JCM 12705 / C23)</name>
    <dbReference type="NCBI Taxonomy" id="768065"/>
    <lineage>
        <taxon>Archaea</taxon>
        <taxon>Methanobacteriati</taxon>
        <taxon>Methanobacteriota</taxon>
        <taxon>Stenosarchaea group</taxon>
        <taxon>Halobacteria</taxon>
        <taxon>Halobacteriales</taxon>
        <taxon>Haloferacaceae</taxon>
        <taxon>Haloquadratum</taxon>
    </lineage>
</organism>
<protein>
    <submittedName>
        <fullName evidence="1">Uncharacterized protein</fullName>
    </submittedName>
</protein>
<accession>G0LGD1</accession>
<proteinExistence type="predicted"/>
<dbReference type="KEGG" id="hwc:Hqrw_1183"/>
<evidence type="ECO:0000313" key="2">
    <source>
        <dbReference type="Proteomes" id="UP000007954"/>
    </source>
</evidence>
<dbReference type="EMBL" id="FR746099">
    <property type="protein sequence ID" value="CCC39151.1"/>
    <property type="molecule type" value="Genomic_DNA"/>
</dbReference>
<dbReference type="HOGENOM" id="CLU_1673969_0_0_2"/>
<dbReference type="Proteomes" id="UP000007954">
    <property type="component" value="Chromosome"/>
</dbReference>